<comment type="caution">
    <text evidence="1">The sequence shown here is derived from an EMBL/GenBank/DDBJ whole genome shotgun (WGS) entry which is preliminary data.</text>
</comment>
<sequence>MYLDVQRLHKQSYEDGYQMGNAIPSQTALHDYAVKLRFLRRKSFEEGWSWQVKEDIYVDILRMCYRRKCSPPLFLLERDSGYLHHYFLRYLEGLEQVVKERET</sequence>
<dbReference type="Proteomes" id="UP001218246">
    <property type="component" value="Unassembled WGS sequence"/>
</dbReference>
<gene>
    <name evidence="1" type="ORF">P6P90_11885</name>
</gene>
<evidence type="ECO:0008006" key="3">
    <source>
        <dbReference type="Google" id="ProtNLM"/>
    </source>
</evidence>
<dbReference type="RefSeq" id="WP_124564140.1">
    <property type="nucleotide sequence ID" value="NZ_JARRRY010000011.1"/>
</dbReference>
<organism evidence="1 2">
    <name type="scientific">Ectobacillus antri</name>
    <dbReference type="NCBI Taxonomy" id="2486280"/>
    <lineage>
        <taxon>Bacteria</taxon>
        <taxon>Bacillati</taxon>
        <taxon>Bacillota</taxon>
        <taxon>Bacilli</taxon>
        <taxon>Bacillales</taxon>
        <taxon>Bacillaceae</taxon>
        <taxon>Ectobacillus</taxon>
    </lineage>
</organism>
<proteinExistence type="predicted"/>
<dbReference type="EMBL" id="JARULN010000011">
    <property type="protein sequence ID" value="MDG5754668.1"/>
    <property type="molecule type" value="Genomic_DNA"/>
</dbReference>
<keyword evidence="2" id="KW-1185">Reference proteome</keyword>
<name>A0ABT6H7C3_9BACI</name>
<reference evidence="1 2" key="1">
    <citation type="submission" date="2023-04" db="EMBL/GenBank/DDBJ databases">
        <title>Ectobacillus antri isolated from activated sludge.</title>
        <authorList>
            <person name="Yan P."/>
            <person name="Liu X."/>
        </authorList>
    </citation>
    <scope>NUCLEOTIDE SEQUENCE [LARGE SCALE GENOMIC DNA]</scope>
    <source>
        <strain evidence="1 2">C18H</strain>
    </source>
</reference>
<evidence type="ECO:0000313" key="1">
    <source>
        <dbReference type="EMBL" id="MDG5754668.1"/>
    </source>
</evidence>
<accession>A0ABT6H7C3</accession>
<evidence type="ECO:0000313" key="2">
    <source>
        <dbReference type="Proteomes" id="UP001218246"/>
    </source>
</evidence>
<protein>
    <recommendedName>
        <fullName evidence="3">DUF771 domain-containing protein</fullName>
    </recommendedName>
</protein>